<comment type="caution">
    <text evidence="2">The sequence shown here is derived from an EMBL/GenBank/DDBJ whole genome shotgun (WGS) entry which is preliminary data.</text>
</comment>
<feature type="compositionally biased region" description="Acidic residues" evidence="1">
    <location>
        <begin position="851"/>
        <end position="862"/>
    </location>
</feature>
<name>A0AA40E145_9PEZI</name>
<feature type="compositionally biased region" description="Acidic residues" evidence="1">
    <location>
        <begin position="897"/>
        <end position="906"/>
    </location>
</feature>
<keyword evidence="3" id="KW-1185">Reference proteome</keyword>
<protein>
    <recommendedName>
        <fullName evidence="4">F-box domain-containing protein</fullName>
    </recommendedName>
</protein>
<feature type="region of interest" description="Disordered" evidence="1">
    <location>
        <begin position="800"/>
        <end position="908"/>
    </location>
</feature>
<feature type="region of interest" description="Disordered" evidence="1">
    <location>
        <begin position="399"/>
        <end position="467"/>
    </location>
</feature>
<reference evidence="2" key="1">
    <citation type="submission" date="2023-06" db="EMBL/GenBank/DDBJ databases">
        <title>Genome-scale phylogeny and comparative genomics of the fungal order Sordariales.</title>
        <authorList>
            <consortium name="Lawrence Berkeley National Laboratory"/>
            <person name="Hensen N."/>
            <person name="Bonometti L."/>
            <person name="Westerberg I."/>
            <person name="Brannstrom I.O."/>
            <person name="Guillou S."/>
            <person name="Cros-Aarteil S."/>
            <person name="Calhoun S."/>
            <person name="Haridas S."/>
            <person name="Kuo A."/>
            <person name="Mondo S."/>
            <person name="Pangilinan J."/>
            <person name="Riley R."/>
            <person name="Labutti K."/>
            <person name="Andreopoulos B."/>
            <person name="Lipzen A."/>
            <person name="Chen C."/>
            <person name="Yanf M."/>
            <person name="Daum C."/>
            <person name="Ng V."/>
            <person name="Clum A."/>
            <person name="Steindorff A."/>
            <person name="Ohm R."/>
            <person name="Martin F."/>
            <person name="Silar P."/>
            <person name="Natvig D."/>
            <person name="Lalanne C."/>
            <person name="Gautier V."/>
            <person name="Ament-Velasquez S.L."/>
            <person name="Kruys A."/>
            <person name="Hutchinson M.I."/>
            <person name="Powell A.J."/>
            <person name="Barry K."/>
            <person name="Miller A.N."/>
            <person name="Grigoriev I.V."/>
            <person name="Debuchy R."/>
            <person name="Gladieux P."/>
            <person name="Thoren M.H."/>
            <person name="Johannesson H."/>
        </authorList>
    </citation>
    <scope>NUCLEOTIDE SEQUENCE</scope>
    <source>
        <strain evidence="2">CBS 540.89</strain>
    </source>
</reference>
<dbReference type="EMBL" id="JAUKTV010000013">
    <property type="protein sequence ID" value="KAK0718833.1"/>
    <property type="molecule type" value="Genomic_DNA"/>
</dbReference>
<feature type="compositionally biased region" description="Low complexity" evidence="1">
    <location>
        <begin position="872"/>
        <end position="885"/>
    </location>
</feature>
<evidence type="ECO:0000313" key="3">
    <source>
        <dbReference type="Proteomes" id="UP001172159"/>
    </source>
</evidence>
<accession>A0AA40E145</accession>
<proteinExistence type="predicted"/>
<feature type="compositionally biased region" description="Acidic residues" evidence="1">
    <location>
        <begin position="818"/>
        <end position="838"/>
    </location>
</feature>
<feature type="region of interest" description="Disordered" evidence="1">
    <location>
        <begin position="743"/>
        <end position="770"/>
    </location>
</feature>
<feature type="compositionally biased region" description="Polar residues" evidence="1">
    <location>
        <begin position="423"/>
        <end position="433"/>
    </location>
</feature>
<gene>
    <name evidence="2" type="ORF">B0T21DRAFT_57330</name>
</gene>
<feature type="compositionally biased region" description="Low complexity" evidence="1">
    <location>
        <begin position="746"/>
        <end position="758"/>
    </location>
</feature>
<dbReference type="AlphaFoldDB" id="A0AA40E145"/>
<feature type="compositionally biased region" description="Low complexity" evidence="1">
    <location>
        <begin position="401"/>
        <end position="419"/>
    </location>
</feature>
<dbReference type="Proteomes" id="UP001172159">
    <property type="component" value="Unassembled WGS sequence"/>
</dbReference>
<feature type="compositionally biased region" description="Low complexity" evidence="1">
    <location>
        <begin position="839"/>
        <end position="850"/>
    </location>
</feature>
<evidence type="ECO:0000313" key="2">
    <source>
        <dbReference type="EMBL" id="KAK0718833.1"/>
    </source>
</evidence>
<evidence type="ECO:0000256" key="1">
    <source>
        <dbReference type="SAM" id="MobiDB-lite"/>
    </source>
</evidence>
<feature type="compositionally biased region" description="Basic and acidic residues" evidence="1">
    <location>
        <begin position="447"/>
        <end position="461"/>
    </location>
</feature>
<organism evidence="2 3">
    <name type="scientific">Apiosordaria backusii</name>
    <dbReference type="NCBI Taxonomy" id="314023"/>
    <lineage>
        <taxon>Eukaryota</taxon>
        <taxon>Fungi</taxon>
        <taxon>Dikarya</taxon>
        <taxon>Ascomycota</taxon>
        <taxon>Pezizomycotina</taxon>
        <taxon>Sordariomycetes</taxon>
        <taxon>Sordariomycetidae</taxon>
        <taxon>Sordariales</taxon>
        <taxon>Lasiosphaeriaceae</taxon>
        <taxon>Apiosordaria</taxon>
    </lineage>
</organism>
<sequence length="937" mass="101769">MDTPIDAPNGAPQGKPAHVVSKYLKERYQERNVTPRRNGRLTLLELPVDILQLIVKEITHTNDLTALALTNSALHGLATPLIYSRFDIVWPDGQATATESKSVDALTYGLSTLCLGSAFARTTRRAFQPNTRRLAKFKGNEYAQYIKKFSLGNGPADWVAEYMIGKESGKMLGTMVALAIAKMKNLETFIWDMPTGVLSDIFMALASLAEQSESDCKLNRVWVRWHDNSEPPPPSAPQNANSMAATTALVPQGSHVTAVGIMLPENAAHPPPRPPVSYAEYRCEYPTFSVLPPLKSLTVLDIDEVAYLDEMAVLIERSKDTLQELRVGISANAANKDFAQSWDGSGLRQVDHKAQWPGGSTIGERRLGGVLGILVGKIYDIRQHRALRGKVKLVAVDASGTDSSMSPTTPVSTTSSQIPPAVPSSSANGASKTLHSHEAENVGASERGQEQTVGKKKDGLKSGKANKSGTISKRVLDGKLKLHTLELERVTLSLHVCRHALDWTVLTNLTLLDCAQHENLWKVLRKQFQPSSLSNGISISFNGSRIAARNAPLQYHLALKSIHTDATTLALISFIKETLAPNTLEVLFLQDRKRTSTPPVPLAEVFKGCLRRHPQSLRKLLLDSSAKPVTNPNAANNDNTRWRSWALSSEVVQYITSGRMTNLRELAVSLEYRDWHTFLQRLPNVHQLRSLNIAHVAEYPGGNFESRELAHQIADIITLRPEIRLCYVGIGSKCYEMLESRDTGLSSNTTEDSSSGSNATPDVSAAPATLNPFNGGMNGIFTNSGFNNINGGGAVTNGADLGDAEYTSEDENGHQSEISDDQSENDGEEEEEGEEDDNTPTTATSDPDATQSEDEGDDDDDQTTGVGGGTATGTNNNNNNNNNGNSGAGVGANGEASADEFDDGWEEPGKGAAKLRLREILFYDDKVAIFKARHGRL</sequence>
<evidence type="ECO:0008006" key="4">
    <source>
        <dbReference type="Google" id="ProtNLM"/>
    </source>
</evidence>